<dbReference type="InterPro" id="IPR018247">
    <property type="entry name" value="EF_Hand_1_Ca_BS"/>
</dbReference>
<dbReference type="InterPro" id="IPR002048">
    <property type="entry name" value="EF_hand_dom"/>
</dbReference>
<name>A0ABR9HGE8_9ACTN</name>
<organism evidence="2 3">
    <name type="scientific">Nocardiopsis terrae</name>
    <dbReference type="NCBI Taxonomy" id="372655"/>
    <lineage>
        <taxon>Bacteria</taxon>
        <taxon>Bacillati</taxon>
        <taxon>Actinomycetota</taxon>
        <taxon>Actinomycetes</taxon>
        <taxon>Streptosporangiales</taxon>
        <taxon>Nocardiopsidaceae</taxon>
        <taxon>Nocardiopsis</taxon>
    </lineage>
</organism>
<evidence type="ECO:0000313" key="2">
    <source>
        <dbReference type="EMBL" id="MBE1458105.1"/>
    </source>
</evidence>
<dbReference type="Proteomes" id="UP000598217">
    <property type="component" value="Unassembled WGS sequence"/>
</dbReference>
<dbReference type="InterPro" id="IPR011992">
    <property type="entry name" value="EF-hand-dom_pair"/>
</dbReference>
<feature type="domain" description="EF-hand" evidence="1">
    <location>
        <begin position="97"/>
        <end position="132"/>
    </location>
</feature>
<comment type="caution">
    <text evidence="2">The sequence shown here is derived from an EMBL/GenBank/DDBJ whole genome shotgun (WGS) entry which is preliminary data.</text>
</comment>
<accession>A0ABR9HGE8</accession>
<dbReference type="SUPFAM" id="SSF47473">
    <property type="entry name" value="EF-hand"/>
    <property type="match status" value="1"/>
</dbReference>
<dbReference type="Pfam" id="PF13202">
    <property type="entry name" value="EF-hand_5"/>
    <property type="match status" value="1"/>
</dbReference>
<dbReference type="EMBL" id="JADBDY010000001">
    <property type="protein sequence ID" value="MBE1458105.1"/>
    <property type="molecule type" value="Genomic_DNA"/>
</dbReference>
<dbReference type="SMART" id="SM00054">
    <property type="entry name" value="EFh"/>
    <property type="match status" value="3"/>
</dbReference>
<reference evidence="2 3" key="1">
    <citation type="submission" date="2020-10" db="EMBL/GenBank/DDBJ databases">
        <title>Sequencing the genomes of 1000 actinobacteria strains.</title>
        <authorList>
            <person name="Klenk H.-P."/>
        </authorList>
    </citation>
    <scope>NUCLEOTIDE SEQUENCE [LARGE SCALE GENOMIC DNA]</scope>
    <source>
        <strain evidence="2 3">DSM 45157</strain>
    </source>
</reference>
<sequence length="175" mass="18969">MTTATKSSERLEERFRLWDNDGNGVIERSDFEAEADDIINRFGAQDSPKGAELRAAYLGMFDLLANAANTDRMSKEQFTEVAMQEIVSKGDAGFARVVQPTIQAIVDVLDVDGDGEISRTEMEKWFASIGLSGAQADSAFTDIDTDGSGNLSTAELVAAVRDYHLGKNDIPLLGV</sequence>
<dbReference type="Gene3D" id="1.10.238.10">
    <property type="entry name" value="EF-hand"/>
    <property type="match status" value="1"/>
</dbReference>
<dbReference type="Pfam" id="PF13499">
    <property type="entry name" value="EF-hand_7"/>
    <property type="match status" value="1"/>
</dbReference>
<dbReference type="CDD" id="cd00051">
    <property type="entry name" value="EFh"/>
    <property type="match status" value="1"/>
</dbReference>
<keyword evidence="3" id="KW-1185">Reference proteome</keyword>
<gene>
    <name evidence="2" type="ORF">H4W79_002319</name>
</gene>
<dbReference type="PROSITE" id="PS00018">
    <property type="entry name" value="EF_HAND_1"/>
    <property type="match status" value="3"/>
</dbReference>
<evidence type="ECO:0000259" key="1">
    <source>
        <dbReference type="PROSITE" id="PS50222"/>
    </source>
</evidence>
<dbReference type="RefSeq" id="WP_191270269.1">
    <property type="nucleotide sequence ID" value="NZ_BMXJ01000003.1"/>
</dbReference>
<proteinExistence type="predicted"/>
<protein>
    <submittedName>
        <fullName evidence="2">Ca2+-binding EF-hand superfamily protein</fullName>
    </submittedName>
</protein>
<evidence type="ECO:0000313" key="3">
    <source>
        <dbReference type="Proteomes" id="UP000598217"/>
    </source>
</evidence>
<dbReference type="PROSITE" id="PS50222">
    <property type="entry name" value="EF_HAND_2"/>
    <property type="match status" value="3"/>
</dbReference>
<feature type="domain" description="EF-hand" evidence="1">
    <location>
        <begin position="134"/>
        <end position="166"/>
    </location>
</feature>
<feature type="domain" description="EF-hand" evidence="1">
    <location>
        <begin position="6"/>
        <end position="41"/>
    </location>
</feature>